<dbReference type="EMBL" id="BAABAH010000007">
    <property type="protein sequence ID" value="GAA3821191.1"/>
    <property type="molecule type" value="Genomic_DNA"/>
</dbReference>
<keyword evidence="10" id="KW-1185">Reference proteome</keyword>
<evidence type="ECO:0000256" key="4">
    <source>
        <dbReference type="ARBA" id="ARBA00022692"/>
    </source>
</evidence>
<comment type="caution">
    <text evidence="9">The sequence shown here is derived from an EMBL/GenBank/DDBJ whole genome shotgun (WGS) entry which is preliminary data.</text>
</comment>
<name>A0ABP7IL90_9ACTN</name>
<dbReference type="RefSeq" id="WP_344775588.1">
    <property type="nucleotide sequence ID" value="NZ_BAABAH010000007.1"/>
</dbReference>
<evidence type="ECO:0000256" key="7">
    <source>
        <dbReference type="RuleBase" id="RU363032"/>
    </source>
</evidence>
<dbReference type="Gene3D" id="1.10.3720.10">
    <property type="entry name" value="MetI-like"/>
    <property type="match status" value="1"/>
</dbReference>
<feature type="transmembrane region" description="Helical" evidence="7">
    <location>
        <begin position="182"/>
        <end position="203"/>
    </location>
</feature>
<dbReference type="SUPFAM" id="SSF161098">
    <property type="entry name" value="MetI-like"/>
    <property type="match status" value="1"/>
</dbReference>
<dbReference type="InterPro" id="IPR035906">
    <property type="entry name" value="MetI-like_sf"/>
</dbReference>
<dbReference type="Proteomes" id="UP001501821">
    <property type="component" value="Unassembled WGS sequence"/>
</dbReference>
<dbReference type="PANTHER" id="PTHR30151:SF0">
    <property type="entry name" value="ABC TRANSPORTER PERMEASE PROTEIN MJ0413-RELATED"/>
    <property type="match status" value="1"/>
</dbReference>
<comment type="similarity">
    <text evidence="7">Belongs to the binding-protein-dependent transport system permease family.</text>
</comment>
<evidence type="ECO:0000256" key="3">
    <source>
        <dbReference type="ARBA" id="ARBA00022475"/>
    </source>
</evidence>
<feature type="transmembrane region" description="Helical" evidence="7">
    <location>
        <begin position="223"/>
        <end position="245"/>
    </location>
</feature>
<proteinExistence type="inferred from homology"/>
<evidence type="ECO:0000313" key="10">
    <source>
        <dbReference type="Proteomes" id="UP001501821"/>
    </source>
</evidence>
<accession>A0ABP7IL90</accession>
<evidence type="ECO:0000256" key="1">
    <source>
        <dbReference type="ARBA" id="ARBA00004651"/>
    </source>
</evidence>
<sequence>MSSAKAWARVGLPPIVFGFLFLAAWETFVKAANIRAYVLASPTAILGEANDRFHNILVATEHSGLNALVGLAVGTVLAVLAAALCARVQVLGQAFAPLVAALAAVPIVCLAPILNNMYSLTSTLPRREVVAISAFVPVFINTLRGLQHLAPVHEELMASYAATGTDVLRTIRIPGALPHFFTGLRIAASLAVIASVVSEYFGGLKDGLGSRITDNVKATDYPAAWASVLGAVVLGLAFFVAALLIERLVLGRQAAGIT</sequence>
<comment type="subcellular location">
    <subcellularLocation>
        <location evidence="1 7">Cell membrane</location>
        <topology evidence="1 7">Multi-pass membrane protein</topology>
    </subcellularLocation>
</comment>
<protein>
    <submittedName>
        <fullName evidence="9">ABC transporter permease</fullName>
    </submittedName>
</protein>
<feature type="transmembrane region" description="Helical" evidence="7">
    <location>
        <begin position="65"/>
        <end position="89"/>
    </location>
</feature>
<feature type="transmembrane region" description="Helical" evidence="7">
    <location>
        <begin position="6"/>
        <end position="25"/>
    </location>
</feature>
<evidence type="ECO:0000313" key="9">
    <source>
        <dbReference type="EMBL" id="GAA3821191.1"/>
    </source>
</evidence>
<evidence type="ECO:0000256" key="5">
    <source>
        <dbReference type="ARBA" id="ARBA00022989"/>
    </source>
</evidence>
<organism evidence="9 10">
    <name type="scientific">Nocardioides panacisoli</name>
    <dbReference type="NCBI Taxonomy" id="627624"/>
    <lineage>
        <taxon>Bacteria</taxon>
        <taxon>Bacillati</taxon>
        <taxon>Actinomycetota</taxon>
        <taxon>Actinomycetes</taxon>
        <taxon>Propionibacteriales</taxon>
        <taxon>Nocardioidaceae</taxon>
        <taxon>Nocardioides</taxon>
    </lineage>
</organism>
<evidence type="ECO:0000256" key="2">
    <source>
        <dbReference type="ARBA" id="ARBA00022448"/>
    </source>
</evidence>
<dbReference type="PROSITE" id="PS50928">
    <property type="entry name" value="ABC_TM1"/>
    <property type="match status" value="1"/>
</dbReference>
<reference evidence="10" key="1">
    <citation type="journal article" date="2019" name="Int. J. Syst. Evol. Microbiol.">
        <title>The Global Catalogue of Microorganisms (GCM) 10K type strain sequencing project: providing services to taxonomists for standard genome sequencing and annotation.</title>
        <authorList>
            <consortium name="The Broad Institute Genomics Platform"/>
            <consortium name="The Broad Institute Genome Sequencing Center for Infectious Disease"/>
            <person name="Wu L."/>
            <person name="Ma J."/>
        </authorList>
    </citation>
    <scope>NUCLEOTIDE SEQUENCE [LARGE SCALE GENOMIC DNA]</scope>
    <source>
        <strain evidence="10">JCM 16953</strain>
    </source>
</reference>
<keyword evidence="6 7" id="KW-0472">Membrane</keyword>
<keyword evidence="4 7" id="KW-0812">Transmembrane</keyword>
<dbReference type="InterPro" id="IPR000515">
    <property type="entry name" value="MetI-like"/>
</dbReference>
<evidence type="ECO:0000256" key="6">
    <source>
        <dbReference type="ARBA" id="ARBA00023136"/>
    </source>
</evidence>
<keyword evidence="5 7" id="KW-1133">Transmembrane helix</keyword>
<evidence type="ECO:0000259" key="8">
    <source>
        <dbReference type="PROSITE" id="PS50928"/>
    </source>
</evidence>
<keyword evidence="3" id="KW-1003">Cell membrane</keyword>
<keyword evidence="2 7" id="KW-0813">Transport</keyword>
<feature type="domain" description="ABC transmembrane type-1" evidence="8">
    <location>
        <begin position="56"/>
        <end position="245"/>
    </location>
</feature>
<feature type="transmembrane region" description="Helical" evidence="7">
    <location>
        <begin position="95"/>
        <end position="118"/>
    </location>
</feature>
<dbReference type="Pfam" id="PF00528">
    <property type="entry name" value="BPD_transp_1"/>
    <property type="match status" value="1"/>
</dbReference>
<dbReference type="PANTHER" id="PTHR30151">
    <property type="entry name" value="ALKANE SULFONATE ABC TRANSPORTER-RELATED, MEMBRANE SUBUNIT"/>
    <property type="match status" value="1"/>
</dbReference>
<gene>
    <name evidence="9" type="ORF">GCM10022242_23570</name>
</gene>